<dbReference type="InterPro" id="IPR049500">
    <property type="entry name" value="Peptidase_M50B-like"/>
</dbReference>
<evidence type="ECO:0000313" key="2">
    <source>
        <dbReference type="EMBL" id="MBC8591280.1"/>
    </source>
</evidence>
<proteinExistence type="predicted"/>
<comment type="caution">
    <text evidence="2">The sequence shown here is derived from an EMBL/GenBank/DDBJ whole genome shotgun (WGS) entry which is preliminary data.</text>
</comment>
<dbReference type="EMBL" id="JACRTK010000004">
    <property type="protein sequence ID" value="MBC8591280.1"/>
    <property type="molecule type" value="Genomic_DNA"/>
</dbReference>
<organism evidence="2 3">
    <name type="scientific">Wansuia hejianensis</name>
    <dbReference type="NCBI Taxonomy" id="2763667"/>
    <lineage>
        <taxon>Bacteria</taxon>
        <taxon>Bacillati</taxon>
        <taxon>Bacillota</taxon>
        <taxon>Clostridia</taxon>
        <taxon>Lachnospirales</taxon>
        <taxon>Lachnospiraceae</taxon>
        <taxon>Wansuia</taxon>
    </lineage>
</organism>
<name>A0A926F3H9_9FIRM</name>
<feature type="transmembrane region" description="Helical" evidence="1">
    <location>
        <begin position="131"/>
        <end position="150"/>
    </location>
</feature>
<gene>
    <name evidence="2" type="ORF">H8689_09170</name>
</gene>
<evidence type="ECO:0000256" key="1">
    <source>
        <dbReference type="SAM" id="Phobius"/>
    </source>
</evidence>
<keyword evidence="1" id="KW-0472">Membrane</keyword>
<reference evidence="2 3" key="1">
    <citation type="submission" date="2020-08" db="EMBL/GenBank/DDBJ databases">
        <title>Genome public.</title>
        <authorList>
            <person name="Liu C."/>
            <person name="Sun Q."/>
        </authorList>
    </citation>
    <scope>NUCLEOTIDE SEQUENCE [LARGE SCALE GENOMIC DNA]</scope>
    <source>
        <strain evidence="2 3">NSJ-26</strain>
    </source>
</reference>
<sequence length="177" mass="20155">MEVIKIILEIILNIIIFLAIFQISTIIHEFGHALPALILTKENVKIILGRNNGKLKKVSLRRLDIHLKGFNPFTGFACWDQFKLTRFKKIVILAGGPIFSLIFGIVLLLIGRNVRDDKLLMGAIFLKEMIILGRNIQLATFILTSIPIIYPKLWVGYGKYPSDGYQIFKLMKVNETS</sequence>
<dbReference type="Proteomes" id="UP000601522">
    <property type="component" value="Unassembled WGS sequence"/>
</dbReference>
<keyword evidence="1" id="KW-0812">Transmembrane</keyword>
<accession>A0A926F3H9</accession>
<protein>
    <submittedName>
        <fullName evidence="2">M50 family metallopeptidase</fullName>
    </submittedName>
</protein>
<keyword evidence="1" id="KW-1133">Transmembrane helix</keyword>
<dbReference type="RefSeq" id="WP_249324150.1">
    <property type="nucleotide sequence ID" value="NZ_JACRTK010000004.1"/>
</dbReference>
<evidence type="ECO:0000313" key="3">
    <source>
        <dbReference type="Proteomes" id="UP000601522"/>
    </source>
</evidence>
<keyword evidence="3" id="KW-1185">Reference proteome</keyword>
<dbReference type="AlphaFoldDB" id="A0A926F3H9"/>
<feature type="transmembrane region" description="Helical" evidence="1">
    <location>
        <begin position="7"/>
        <end position="27"/>
    </location>
</feature>
<feature type="transmembrane region" description="Helical" evidence="1">
    <location>
        <begin position="90"/>
        <end position="110"/>
    </location>
</feature>
<dbReference type="Pfam" id="PF13398">
    <property type="entry name" value="Peptidase_M50B"/>
    <property type="match status" value="1"/>
</dbReference>